<dbReference type="PROSITE" id="PS51182">
    <property type="entry name" value="C2_TENSIN"/>
    <property type="match status" value="1"/>
</dbReference>
<protein>
    <recommendedName>
        <fullName evidence="14">Phosphatidylinositol 3,4,5-trisphosphate 3-phosphatase and dual-specificity protein phosphatase PTEN</fullName>
        <ecNumber evidence="6">3.1.3.16</ecNumber>
        <ecNumber evidence="5">3.1.3.48</ecNumber>
        <ecNumber evidence="4">3.1.3.67</ecNumber>
    </recommendedName>
    <alternativeName>
        <fullName evidence="18">Inositol polyphosphate 3-phosphatase</fullName>
    </alternativeName>
</protein>
<comment type="similarity">
    <text evidence="3">Belongs to the PTEN phosphatase protein family.</text>
</comment>
<feature type="domain" description="Phosphatase tensin-type" evidence="24">
    <location>
        <begin position="216"/>
        <end position="388"/>
    </location>
</feature>
<dbReference type="GO" id="GO:0016314">
    <property type="term" value="F:phosphatidylinositol-3,4,5-trisphosphate 3-phosphatase activity"/>
    <property type="evidence" value="ECO:0007669"/>
    <property type="project" value="UniProtKB-EC"/>
</dbReference>
<dbReference type="InterPro" id="IPR029023">
    <property type="entry name" value="Tensin_phosphatase"/>
</dbReference>
<dbReference type="GO" id="GO:0050793">
    <property type="term" value="P:regulation of developmental process"/>
    <property type="evidence" value="ECO:0007669"/>
    <property type="project" value="UniProtKB-ARBA"/>
</dbReference>
<feature type="domain" description="C2 tensin-type" evidence="25">
    <location>
        <begin position="396"/>
        <end position="530"/>
    </location>
</feature>
<comment type="catalytic activity">
    <reaction evidence="16">
        <text>a 1,2-diacyl-sn-glycero-3-phospho-(1D-myo-inositol-3,4,5-trisphosphate) + H2O = a 1,2-diacyl-sn-glycero-3-phospho-(1D-myo-inositol-4,5-bisphosphate) + phosphate</text>
        <dbReference type="Rhea" id="RHEA:25017"/>
        <dbReference type="ChEBI" id="CHEBI:15377"/>
        <dbReference type="ChEBI" id="CHEBI:43474"/>
        <dbReference type="ChEBI" id="CHEBI:57836"/>
        <dbReference type="ChEBI" id="CHEBI:58456"/>
        <dbReference type="EC" id="3.1.3.67"/>
    </reaction>
    <physiologicalReaction direction="left-to-right" evidence="16">
        <dbReference type="Rhea" id="RHEA:25018"/>
    </physiologicalReaction>
</comment>
<dbReference type="CDD" id="cd14509">
    <property type="entry name" value="PTP_PTEN"/>
    <property type="match status" value="1"/>
</dbReference>
<comment type="catalytic activity">
    <reaction evidence="13">
        <text>1,2-dioctanoyl-sn-glycero-3-phospho-(1D-myo-inositol-3,4,5-trisphosphate) + H2O = 1,2-dioctanoyl-sn-glycero-3-phospho-(1D-myo-inositol-4,5-bisphosphate) + phosphate</text>
        <dbReference type="Rhea" id="RHEA:43552"/>
        <dbReference type="ChEBI" id="CHEBI:15377"/>
        <dbReference type="ChEBI" id="CHEBI:43474"/>
        <dbReference type="ChEBI" id="CHEBI:83416"/>
        <dbReference type="ChEBI" id="CHEBI:83419"/>
    </reaction>
    <physiologicalReaction direction="left-to-right" evidence="13">
        <dbReference type="Rhea" id="RHEA:43553"/>
    </physiologicalReaction>
</comment>
<dbReference type="GO" id="GO:0004725">
    <property type="term" value="F:protein tyrosine phosphatase activity"/>
    <property type="evidence" value="ECO:0007669"/>
    <property type="project" value="UniProtKB-EC"/>
</dbReference>
<keyword evidence="8" id="KW-0378">Hydrolase</keyword>
<evidence type="ECO:0000313" key="27">
    <source>
        <dbReference type="Proteomes" id="UP000009168"/>
    </source>
</evidence>
<evidence type="ECO:0000256" key="2">
    <source>
        <dbReference type="ARBA" id="ARBA00004496"/>
    </source>
</evidence>
<feature type="region of interest" description="Disordered" evidence="22">
    <location>
        <begin position="97"/>
        <end position="135"/>
    </location>
</feature>
<evidence type="ECO:0000256" key="20">
    <source>
        <dbReference type="ARBA" id="ARBA00048832"/>
    </source>
</evidence>
<organism evidence="26 27">
    <name type="scientific">Tetrahymena thermophila (strain SB210)</name>
    <dbReference type="NCBI Taxonomy" id="312017"/>
    <lineage>
        <taxon>Eukaryota</taxon>
        <taxon>Sar</taxon>
        <taxon>Alveolata</taxon>
        <taxon>Ciliophora</taxon>
        <taxon>Intramacronucleata</taxon>
        <taxon>Oligohymenophorea</taxon>
        <taxon>Hymenostomatida</taxon>
        <taxon>Tetrahymenina</taxon>
        <taxon>Tetrahymenidae</taxon>
        <taxon>Tetrahymena</taxon>
    </lineage>
</organism>
<dbReference type="AlphaFoldDB" id="I7LU09"/>
<comment type="catalytic activity">
    <reaction evidence="15">
        <text>1D-myo-inositol 1,3,4,5-tetrakisphosphate + H2O = 1D-myo-inositol 1,4,5-trisphosphate + phosphate</text>
        <dbReference type="Rhea" id="RHEA:77155"/>
        <dbReference type="ChEBI" id="CHEBI:15377"/>
        <dbReference type="ChEBI" id="CHEBI:43474"/>
        <dbReference type="ChEBI" id="CHEBI:57895"/>
        <dbReference type="ChEBI" id="CHEBI:203600"/>
    </reaction>
    <physiologicalReaction direction="left-to-right" evidence="15">
        <dbReference type="Rhea" id="RHEA:77156"/>
    </physiologicalReaction>
</comment>
<evidence type="ECO:0000256" key="9">
    <source>
        <dbReference type="ARBA" id="ARBA00022912"/>
    </source>
</evidence>
<dbReference type="Pfam" id="PF22784">
    <property type="entry name" value="PTP-SAK"/>
    <property type="match status" value="1"/>
</dbReference>
<comment type="catalytic activity">
    <reaction evidence="21">
        <text>O-phospho-L-tyrosyl-[protein] + H2O = L-tyrosyl-[protein] + phosphate</text>
        <dbReference type="Rhea" id="RHEA:10684"/>
        <dbReference type="Rhea" id="RHEA-COMP:10136"/>
        <dbReference type="Rhea" id="RHEA-COMP:20101"/>
        <dbReference type="ChEBI" id="CHEBI:15377"/>
        <dbReference type="ChEBI" id="CHEBI:43474"/>
        <dbReference type="ChEBI" id="CHEBI:46858"/>
        <dbReference type="ChEBI" id="CHEBI:61978"/>
        <dbReference type="EC" id="3.1.3.48"/>
    </reaction>
    <physiologicalReaction direction="left-to-right" evidence="21">
        <dbReference type="Rhea" id="RHEA:10685"/>
    </physiologicalReaction>
</comment>
<keyword evidence="11" id="KW-0966">Cell projection</keyword>
<evidence type="ECO:0000256" key="6">
    <source>
        <dbReference type="ARBA" id="ARBA00013081"/>
    </source>
</evidence>
<feature type="compositionally biased region" description="Polar residues" evidence="22">
    <location>
        <begin position="99"/>
        <end position="110"/>
    </location>
</feature>
<evidence type="ECO:0000256" key="22">
    <source>
        <dbReference type="SAM" id="MobiDB-lite"/>
    </source>
</evidence>
<evidence type="ECO:0000313" key="26">
    <source>
        <dbReference type="EMBL" id="EAR87677.3"/>
    </source>
</evidence>
<dbReference type="Pfam" id="PF10409">
    <property type="entry name" value="PTEN_C2"/>
    <property type="match status" value="1"/>
</dbReference>
<name>I7LU09_TETTS</name>
<comment type="catalytic activity">
    <reaction evidence="17">
        <text>1D-myo-inositol 1,3,4,5,6-pentakisphosphate + H2O = 1D-myo-inositol 1,4,5,6-tetrakisphosphate + phosphate</text>
        <dbReference type="Rhea" id="RHEA:77143"/>
        <dbReference type="ChEBI" id="CHEBI:15377"/>
        <dbReference type="ChEBI" id="CHEBI:43474"/>
        <dbReference type="ChEBI" id="CHEBI:57627"/>
        <dbReference type="ChEBI" id="CHEBI:57733"/>
    </reaction>
    <physiologicalReaction direction="left-to-right" evidence="17">
        <dbReference type="Rhea" id="RHEA:77144"/>
    </physiologicalReaction>
</comment>
<evidence type="ECO:0000259" key="23">
    <source>
        <dbReference type="PROSITE" id="PS50056"/>
    </source>
</evidence>
<dbReference type="SMART" id="SM00404">
    <property type="entry name" value="PTPc_motif"/>
    <property type="match status" value="1"/>
</dbReference>
<evidence type="ECO:0000256" key="11">
    <source>
        <dbReference type="ARBA" id="ARBA00023273"/>
    </source>
</evidence>
<reference evidence="27" key="1">
    <citation type="journal article" date="2006" name="PLoS Biol.">
        <title>Macronuclear genome sequence of the ciliate Tetrahymena thermophila, a model eukaryote.</title>
        <authorList>
            <person name="Eisen J.A."/>
            <person name="Coyne R.S."/>
            <person name="Wu M."/>
            <person name="Wu D."/>
            <person name="Thiagarajan M."/>
            <person name="Wortman J.R."/>
            <person name="Badger J.H."/>
            <person name="Ren Q."/>
            <person name="Amedeo P."/>
            <person name="Jones K.M."/>
            <person name="Tallon L.J."/>
            <person name="Delcher A.L."/>
            <person name="Salzberg S.L."/>
            <person name="Silva J.C."/>
            <person name="Haas B.J."/>
            <person name="Majoros W.H."/>
            <person name="Farzad M."/>
            <person name="Carlton J.M."/>
            <person name="Smith R.K. Jr."/>
            <person name="Garg J."/>
            <person name="Pearlman R.E."/>
            <person name="Karrer K.M."/>
            <person name="Sun L."/>
            <person name="Manning G."/>
            <person name="Elde N.C."/>
            <person name="Turkewitz A.P."/>
            <person name="Asai D.J."/>
            <person name="Wilkes D.E."/>
            <person name="Wang Y."/>
            <person name="Cai H."/>
            <person name="Collins K."/>
            <person name="Stewart B.A."/>
            <person name="Lee S.R."/>
            <person name="Wilamowska K."/>
            <person name="Weinberg Z."/>
            <person name="Ruzzo W.L."/>
            <person name="Wloga D."/>
            <person name="Gaertig J."/>
            <person name="Frankel J."/>
            <person name="Tsao C.-C."/>
            <person name="Gorovsky M.A."/>
            <person name="Keeling P.J."/>
            <person name="Waller R.F."/>
            <person name="Patron N.J."/>
            <person name="Cherry J.M."/>
            <person name="Stover N.A."/>
            <person name="Krieger C.J."/>
            <person name="del Toro C."/>
            <person name="Ryder H.F."/>
            <person name="Williamson S.C."/>
            <person name="Barbeau R.A."/>
            <person name="Hamilton E.P."/>
            <person name="Orias E."/>
        </authorList>
    </citation>
    <scope>NUCLEOTIDE SEQUENCE [LARGE SCALE GENOMIC DNA]</scope>
    <source>
        <strain evidence="27">SB210</strain>
    </source>
</reference>
<dbReference type="InterPro" id="IPR016130">
    <property type="entry name" value="Tyr_Pase_AS"/>
</dbReference>
<evidence type="ECO:0000256" key="21">
    <source>
        <dbReference type="ARBA" id="ARBA00051341"/>
    </source>
</evidence>
<dbReference type="EC" id="3.1.3.67" evidence="4"/>
<dbReference type="GO" id="GO:0006629">
    <property type="term" value="P:lipid metabolic process"/>
    <property type="evidence" value="ECO:0007669"/>
    <property type="project" value="UniProtKB-KW"/>
</dbReference>
<evidence type="ECO:0000256" key="5">
    <source>
        <dbReference type="ARBA" id="ARBA00013064"/>
    </source>
</evidence>
<dbReference type="eggNOG" id="KOG2283">
    <property type="taxonomic scope" value="Eukaryota"/>
</dbReference>
<dbReference type="InterPro" id="IPR051281">
    <property type="entry name" value="Dual-spec_lipid-protein_phosph"/>
</dbReference>
<proteinExistence type="inferred from homology"/>
<comment type="catalytic activity">
    <reaction evidence="19">
        <text>O-phospho-L-seryl-[protein] + H2O = L-seryl-[protein] + phosphate</text>
        <dbReference type="Rhea" id="RHEA:20629"/>
        <dbReference type="Rhea" id="RHEA-COMP:9863"/>
        <dbReference type="Rhea" id="RHEA-COMP:11604"/>
        <dbReference type="ChEBI" id="CHEBI:15377"/>
        <dbReference type="ChEBI" id="CHEBI:29999"/>
        <dbReference type="ChEBI" id="CHEBI:43474"/>
        <dbReference type="ChEBI" id="CHEBI:83421"/>
        <dbReference type="EC" id="3.1.3.16"/>
    </reaction>
    <physiologicalReaction direction="left-to-right" evidence="19">
        <dbReference type="Rhea" id="RHEA:20630"/>
    </physiologicalReaction>
</comment>
<accession>I7LU09</accession>
<evidence type="ECO:0000256" key="17">
    <source>
        <dbReference type="ARBA" id="ARBA00043762"/>
    </source>
</evidence>
<evidence type="ECO:0000256" key="12">
    <source>
        <dbReference type="ARBA" id="ARBA00034256"/>
    </source>
</evidence>
<dbReference type="PANTHER" id="PTHR12305:SF81">
    <property type="entry name" value="PHOSPHATIDYLINOSITOL 3,4,5-TRISPHOSPHATE 3-PHOSPHATASE AND DUAL-SPECIFICITY PROTEIN PHOSPHATASE PTEN"/>
    <property type="match status" value="1"/>
</dbReference>
<evidence type="ECO:0000256" key="10">
    <source>
        <dbReference type="ARBA" id="ARBA00023098"/>
    </source>
</evidence>
<dbReference type="InterPro" id="IPR057023">
    <property type="entry name" value="PTP-SAK"/>
</dbReference>
<evidence type="ECO:0000256" key="15">
    <source>
        <dbReference type="ARBA" id="ARBA00043734"/>
    </source>
</evidence>
<dbReference type="GO" id="GO:0005829">
    <property type="term" value="C:cytosol"/>
    <property type="evidence" value="ECO:0007669"/>
    <property type="project" value="TreeGrafter"/>
</dbReference>
<evidence type="ECO:0000256" key="13">
    <source>
        <dbReference type="ARBA" id="ARBA00034268"/>
    </source>
</evidence>
<dbReference type="InterPro" id="IPR029021">
    <property type="entry name" value="Prot-tyrosine_phosphatase-like"/>
</dbReference>
<dbReference type="Gene3D" id="3.90.190.10">
    <property type="entry name" value="Protein tyrosine phosphatase superfamily"/>
    <property type="match status" value="1"/>
</dbReference>
<dbReference type="STRING" id="312017.I7LU09"/>
<evidence type="ECO:0000256" key="16">
    <source>
        <dbReference type="ARBA" id="ARBA00043760"/>
    </source>
</evidence>
<feature type="compositionally biased region" description="Acidic residues" evidence="22">
    <location>
        <begin position="126"/>
        <end position="135"/>
    </location>
</feature>
<dbReference type="InterPro" id="IPR003595">
    <property type="entry name" value="Tyr_Pase_cat"/>
</dbReference>
<dbReference type="GO" id="GO:0004722">
    <property type="term" value="F:protein serine/threonine phosphatase activity"/>
    <property type="evidence" value="ECO:0007669"/>
    <property type="project" value="UniProtKB-EC"/>
</dbReference>
<dbReference type="InterPro" id="IPR014020">
    <property type="entry name" value="Tensin_C2-dom"/>
</dbReference>
<dbReference type="PROSITE" id="PS50056">
    <property type="entry name" value="TYR_PHOSPHATASE_2"/>
    <property type="match status" value="1"/>
</dbReference>
<dbReference type="InterPro" id="IPR035892">
    <property type="entry name" value="C2_domain_sf"/>
</dbReference>
<dbReference type="PANTHER" id="PTHR12305">
    <property type="entry name" value="PHOSPHATASE WITH HOMOLOGY TO TENSIN"/>
    <property type="match status" value="1"/>
</dbReference>
<sequence length="567" mass="67558">MQGLLFIISEFQKLTIKASNFFRNLQINYYLKKKQQKKQLKTNKQIEGLISRTLFLSNQIINQSKSNRLQRYLIGLNSNQVSKGMSSSDIRIQEEEKQNYQVSQRGYSSDQADKLFKNRKKAQSSDESDSCSSDEEIDDFYYGDNFDEINGGEGDFFERNQNNQQFHRKTTKELDAEAEMVNKKVNQTAKDKNENVDQKKKFFKNYIKLLVSKQKKRWESNGFSLDLTYITPRIIAMGFPAENYERWYRNSMIDVQNFFNKMHTNHYKVYNLCSERTYEKTRFPDVSYYPFEDHQAPEFSLIYRFCKDLFQYIHADKEGKNTAGVHCKAGKGRTGVMICCYLMYSGEYEKAIDALRYYGLMRTNNKKGVTIPSQIRYVQYFEKALHNKWKLDDFPQICKKLIKIRLMTIPNFNLFGGCEPYFTITYSRSKKEKVEFNSLDKFKLQKYEKEAYIEYNLDEYVVYGDVQVQFYNRSLFKKKEKMFQFWFNCAFFEPNGVMEIEKTMLDTACKDKKNKKFSKEFHVQVHAIHPQQDTKIEFLQTSYLEQNRHFIAQLKQQQQQKSAIQNQ</sequence>
<dbReference type="Proteomes" id="UP000009168">
    <property type="component" value="Unassembled WGS sequence"/>
</dbReference>
<dbReference type="GeneID" id="7839142"/>
<keyword evidence="10" id="KW-0443">Lipid metabolism</keyword>
<dbReference type="OrthoDB" id="16692at2759"/>
<keyword evidence="9" id="KW-0904">Protein phosphatase</keyword>
<evidence type="ECO:0000256" key="19">
    <source>
        <dbReference type="ARBA" id="ARBA00047986"/>
    </source>
</evidence>
<comment type="catalytic activity">
    <reaction evidence="20">
        <text>O-phospho-L-threonyl-[protein] + H2O = L-threonyl-[protein] + phosphate</text>
        <dbReference type="Rhea" id="RHEA:47004"/>
        <dbReference type="Rhea" id="RHEA-COMP:11060"/>
        <dbReference type="Rhea" id="RHEA-COMP:11605"/>
        <dbReference type="ChEBI" id="CHEBI:15377"/>
        <dbReference type="ChEBI" id="CHEBI:30013"/>
        <dbReference type="ChEBI" id="CHEBI:43474"/>
        <dbReference type="ChEBI" id="CHEBI:61977"/>
        <dbReference type="EC" id="3.1.3.16"/>
    </reaction>
    <physiologicalReaction direction="left-to-right" evidence="20">
        <dbReference type="Rhea" id="RHEA:47005"/>
    </physiologicalReaction>
</comment>
<dbReference type="InParanoid" id="I7LU09"/>
<dbReference type="EC" id="3.1.3.48" evidence="5"/>
<dbReference type="EMBL" id="GG662849">
    <property type="protein sequence ID" value="EAR87677.3"/>
    <property type="molecule type" value="Genomic_DNA"/>
</dbReference>
<evidence type="ECO:0000259" key="25">
    <source>
        <dbReference type="PROSITE" id="PS51182"/>
    </source>
</evidence>
<keyword evidence="7" id="KW-0963">Cytoplasm</keyword>
<dbReference type="EC" id="3.1.3.16" evidence="6"/>
<dbReference type="InterPro" id="IPR045101">
    <property type="entry name" value="PTP_PTEN"/>
</dbReference>
<dbReference type="PROSITE" id="PS51181">
    <property type="entry name" value="PPASE_TENSIN"/>
    <property type="match status" value="1"/>
</dbReference>
<comment type="catalytic activity">
    <reaction evidence="12">
        <text>1,2-dihexadecanoyl-sn-glycero-3-phospho-(1D-myo-inositol-3,4,5-trisphosphate) + H2O = 1,2-dihexadecanoyl-sn-glycero-3-phospho-(1D-myo-inositol-4,5-bisphosphate) + phosphate</text>
        <dbReference type="Rhea" id="RHEA:43560"/>
        <dbReference type="ChEBI" id="CHEBI:15377"/>
        <dbReference type="ChEBI" id="CHEBI:43474"/>
        <dbReference type="ChEBI" id="CHEBI:83420"/>
        <dbReference type="ChEBI" id="CHEBI:83423"/>
    </reaction>
    <physiologicalReaction direction="left-to-right" evidence="12">
        <dbReference type="Rhea" id="RHEA:43561"/>
    </physiologicalReaction>
</comment>
<comment type="subcellular location">
    <subcellularLocation>
        <location evidence="1">Cell projection</location>
        <location evidence="1">Neuron projection</location>
    </subcellularLocation>
    <subcellularLocation>
        <location evidence="2">Cytoplasm</location>
    </subcellularLocation>
</comment>
<dbReference type="GO" id="GO:0042995">
    <property type="term" value="C:cell projection"/>
    <property type="evidence" value="ECO:0007669"/>
    <property type="project" value="UniProtKB-ARBA"/>
</dbReference>
<evidence type="ECO:0000256" key="8">
    <source>
        <dbReference type="ARBA" id="ARBA00022801"/>
    </source>
</evidence>
<dbReference type="SMART" id="SM01326">
    <property type="entry name" value="PTEN_C2"/>
    <property type="match status" value="1"/>
</dbReference>
<feature type="domain" description="Tyrosine specific protein phosphatases" evidence="23">
    <location>
        <begin position="307"/>
        <end position="376"/>
    </location>
</feature>
<evidence type="ECO:0000259" key="24">
    <source>
        <dbReference type="PROSITE" id="PS51181"/>
    </source>
</evidence>
<dbReference type="InterPro" id="IPR000387">
    <property type="entry name" value="Tyr_Pase_dom"/>
</dbReference>
<keyword evidence="27" id="KW-1185">Reference proteome</keyword>
<dbReference type="PROSITE" id="PS00383">
    <property type="entry name" value="TYR_PHOSPHATASE_1"/>
    <property type="match status" value="1"/>
</dbReference>
<dbReference type="RefSeq" id="XP_001007922.3">
    <property type="nucleotide sequence ID" value="XM_001007922.3"/>
</dbReference>
<dbReference type="SUPFAM" id="SSF52799">
    <property type="entry name" value="(Phosphotyrosine protein) phosphatases II"/>
    <property type="match status" value="1"/>
</dbReference>
<evidence type="ECO:0000256" key="7">
    <source>
        <dbReference type="ARBA" id="ARBA00022490"/>
    </source>
</evidence>
<gene>
    <name evidence="26" type="ORF">TTHERM_00538980</name>
</gene>
<evidence type="ECO:0000256" key="18">
    <source>
        <dbReference type="ARBA" id="ARBA00044309"/>
    </source>
</evidence>
<evidence type="ECO:0000256" key="1">
    <source>
        <dbReference type="ARBA" id="ARBA00004487"/>
    </source>
</evidence>
<evidence type="ECO:0000256" key="3">
    <source>
        <dbReference type="ARBA" id="ARBA00007881"/>
    </source>
</evidence>
<dbReference type="Gene3D" id="2.60.40.1110">
    <property type="match status" value="1"/>
</dbReference>
<evidence type="ECO:0000256" key="14">
    <source>
        <dbReference type="ARBA" id="ARBA00034338"/>
    </source>
</evidence>
<dbReference type="KEGG" id="tet:TTHERM_00538980"/>
<evidence type="ECO:0000256" key="4">
    <source>
        <dbReference type="ARBA" id="ARBA00013015"/>
    </source>
</evidence>
<dbReference type="SUPFAM" id="SSF49562">
    <property type="entry name" value="C2 domain (Calcium/lipid-binding domain, CaLB)"/>
    <property type="match status" value="1"/>
</dbReference>